<dbReference type="Gene3D" id="3.90.550.10">
    <property type="entry name" value="Spore Coat Polysaccharide Biosynthesis Protein SpsA, Chain A"/>
    <property type="match status" value="1"/>
</dbReference>
<dbReference type="InterPro" id="IPR004988">
    <property type="entry name" value="DUF273"/>
</dbReference>
<reference evidence="1" key="1">
    <citation type="submission" date="2014-07" db="EMBL/GenBank/DDBJ databases">
        <authorList>
            <person name="Martin A.A"/>
            <person name="De Silva N."/>
        </authorList>
    </citation>
    <scope>NUCLEOTIDE SEQUENCE</scope>
</reference>
<organism evidence="1 2">
    <name type="scientific">Strongyloides venezuelensis</name>
    <name type="common">Threadworm</name>
    <dbReference type="NCBI Taxonomy" id="75913"/>
    <lineage>
        <taxon>Eukaryota</taxon>
        <taxon>Metazoa</taxon>
        <taxon>Ecdysozoa</taxon>
        <taxon>Nematoda</taxon>
        <taxon>Chromadorea</taxon>
        <taxon>Rhabditida</taxon>
        <taxon>Tylenchina</taxon>
        <taxon>Panagrolaimomorpha</taxon>
        <taxon>Strongyloidoidea</taxon>
        <taxon>Strongyloididae</taxon>
        <taxon>Strongyloides</taxon>
    </lineage>
</organism>
<evidence type="ECO:0000313" key="2">
    <source>
        <dbReference type="WBParaSite" id="SVE_0369800.1"/>
    </source>
</evidence>
<proteinExistence type="predicted"/>
<protein>
    <submittedName>
        <fullName evidence="2">Glycosyltransferase</fullName>
    </submittedName>
</protein>
<reference evidence="2" key="2">
    <citation type="submission" date="2015-08" db="UniProtKB">
        <authorList>
            <consortium name="WormBaseParasite"/>
        </authorList>
    </citation>
    <scope>IDENTIFICATION</scope>
</reference>
<dbReference type="AlphaFoldDB" id="A0A0K0F4G1"/>
<dbReference type="WBParaSite" id="SVE_0369800.1">
    <property type="protein sequence ID" value="SVE_0369800.1"/>
    <property type="gene ID" value="SVE_0369800"/>
</dbReference>
<accession>A0A0K0F4G1</accession>
<keyword evidence="1" id="KW-1185">Reference proteome</keyword>
<dbReference type="InterPro" id="IPR029044">
    <property type="entry name" value="Nucleotide-diphossugar_trans"/>
</dbReference>
<dbReference type="Pfam" id="PF03314">
    <property type="entry name" value="DUF273"/>
    <property type="match status" value="1"/>
</dbReference>
<dbReference type="PANTHER" id="PTHR31562">
    <property type="entry name" value="PROTEIN CBG18972"/>
    <property type="match status" value="1"/>
</dbReference>
<dbReference type="STRING" id="75913.A0A0K0F4G1"/>
<sequence length="317" mass="38425">MVIANASEQFYEQAIETVKCYSWHYNYTFIIIRKENVLEYVYNCYYFDFMFLRHCIVANYAQKYKNEIKYVIFIDSDIGVVNPIHKLENYLPKDEEDILFYDRIFNYEIAAGSYIIKNTLFARSFLKYFADYENKLPDNNTFSDNVALQAVFVDFMGTAQHRKKYLHCMKIYDYAKDYNQNMLFVSCMRYILKLMNEIPNDIDYHTYEGGKIKILRKLSKKRWVRDGWLTEWTFCEDELFHHGWNKKSKLFKTIFKRKFLANESICKSSNFFKLWDYDKSFKLNCEMVNNYVKIYVDNAYNQHMKKLLESNVTKIED</sequence>
<dbReference type="PANTHER" id="PTHR31562:SF4">
    <property type="entry name" value="DUF268 DOMAIN-CONTAINING PROTEIN-RELATED"/>
    <property type="match status" value="1"/>
</dbReference>
<dbReference type="Proteomes" id="UP000035680">
    <property type="component" value="Unassembled WGS sequence"/>
</dbReference>
<evidence type="ECO:0000313" key="1">
    <source>
        <dbReference type="Proteomes" id="UP000035680"/>
    </source>
</evidence>
<name>A0A0K0F4G1_STRVS</name>